<evidence type="ECO:0008006" key="4">
    <source>
        <dbReference type="Google" id="ProtNLM"/>
    </source>
</evidence>
<organism evidence="2 3">
    <name type="scientific">Hymenobacter roseosalivarius DSM 11622</name>
    <dbReference type="NCBI Taxonomy" id="645990"/>
    <lineage>
        <taxon>Bacteria</taxon>
        <taxon>Pseudomonadati</taxon>
        <taxon>Bacteroidota</taxon>
        <taxon>Cytophagia</taxon>
        <taxon>Cytophagales</taxon>
        <taxon>Hymenobacteraceae</taxon>
        <taxon>Hymenobacter</taxon>
    </lineage>
</organism>
<sequence length="289" mass="30674">MRKIALLTIGGLLLAAPGRLLAQTVDPTFNADAPFVRNIRPDRPGRTITTNMVPLGQVQVDAGTNRFEPADATGFGPTRTLSGATLRIGLPSHIELRLTQGYLHPTDRLAAVPSRAAEGDFEAPVPSTTLPGGFAPLTVGAKFLASTVPNGRSQVVLLGELTLRNGDASFPDKVLEPGARLLISQQLGQRYGLEANVGFRQRGFRAADSKLGTYLGTLALNGPLGGNFGFFVETYTTWQRESELAPGATVGLYWRPLPNLRLDLNAGQGFTSTAEGFLVGAGLSVRLPK</sequence>
<gene>
    <name evidence="2" type="ORF">SAMN00120144_1244</name>
</gene>
<dbReference type="RefSeq" id="WP_084447854.1">
    <property type="nucleotide sequence ID" value="NZ_FWWW01000104.1"/>
</dbReference>
<name>A0A1W1W4V5_9BACT</name>
<feature type="chain" id="PRO_5012009175" description="Transporter" evidence="1">
    <location>
        <begin position="23"/>
        <end position="289"/>
    </location>
</feature>
<keyword evidence="3" id="KW-1185">Reference proteome</keyword>
<dbReference type="AlphaFoldDB" id="A0A1W1W4V5"/>
<reference evidence="2 3" key="1">
    <citation type="submission" date="2017-04" db="EMBL/GenBank/DDBJ databases">
        <authorList>
            <person name="Afonso C.L."/>
            <person name="Miller P.J."/>
            <person name="Scott M.A."/>
            <person name="Spackman E."/>
            <person name="Goraichik I."/>
            <person name="Dimitrov K.M."/>
            <person name="Suarez D.L."/>
            <person name="Swayne D.E."/>
        </authorList>
    </citation>
    <scope>NUCLEOTIDE SEQUENCE [LARGE SCALE GENOMIC DNA]</scope>
    <source>
        <strain evidence="2 3">DSM 11622</strain>
    </source>
</reference>
<dbReference type="Pfam" id="PF13557">
    <property type="entry name" value="Phenol_MetA_deg"/>
    <property type="match status" value="1"/>
</dbReference>
<feature type="signal peptide" evidence="1">
    <location>
        <begin position="1"/>
        <end position="22"/>
    </location>
</feature>
<evidence type="ECO:0000313" key="3">
    <source>
        <dbReference type="Proteomes" id="UP000192266"/>
    </source>
</evidence>
<accession>A0A1W1W4V5</accession>
<dbReference type="Proteomes" id="UP000192266">
    <property type="component" value="Unassembled WGS sequence"/>
</dbReference>
<protein>
    <recommendedName>
        <fullName evidence="4">Transporter</fullName>
    </recommendedName>
</protein>
<dbReference type="InterPro" id="IPR025737">
    <property type="entry name" value="FApF"/>
</dbReference>
<evidence type="ECO:0000256" key="1">
    <source>
        <dbReference type="SAM" id="SignalP"/>
    </source>
</evidence>
<dbReference type="EMBL" id="FWWW01000104">
    <property type="protein sequence ID" value="SMC00490.1"/>
    <property type="molecule type" value="Genomic_DNA"/>
</dbReference>
<keyword evidence="1" id="KW-0732">Signal</keyword>
<dbReference type="OrthoDB" id="872860at2"/>
<evidence type="ECO:0000313" key="2">
    <source>
        <dbReference type="EMBL" id="SMC00490.1"/>
    </source>
</evidence>
<proteinExistence type="predicted"/>